<reference evidence="6 7" key="1">
    <citation type="journal article" date="2015" name="Nature">
        <title>rRNA introns, odd ribosomes, and small enigmatic genomes across a large radiation of phyla.</title>
        <authorList>
            <person name="Brown C.T."/>
            <person name="Hug L.A."/>
            <person name="Thomas B.C."/>
            <person name="Sharon I."/>
            <person name="Castelle C.J."/>
            <person name="Singh A."/>
            <person name="Wilkins M.J."/>
            <person name="Williams K.H."/>
            <person name="Banfield J.F."/>
        </authorList>
    </citation>
    <scope>NUCLEOTIDE SEQUENCE [LARGE SCALE GENOMIC DNA]</scope>
</reference>
<dbReference type="InterPro" id="IPR029055">
    <property type="entry name" value="Ntn_hydrolases_N"/>
</dbReference>
<sequence length="200" mass="23415">MCGIAGKIYFGQGNINSSELKLMVDKIAHRGPDDEGLFISRDRKLGFVNRRLAIIDISPKGHQPMSYKDRYWITFNGEIYNFQTERKTLEKQGYRFHSNTDTEVILALYDRYKTRCLEHLRGMFAFAIYDENEKILFLAKDRIGKKPLKYFFDNNVFIFASELKAILSQRQVKKELDSEAIHNYLTYGYVPSPNTVFKNI</sequence>
<feature type="domain" description="Glutamine amidotransferase type-2" evidence="5">
    <location>
        <begin position="2"/>
        <end position="200"/>
    </location>
</feature>
<dbReference type="EC" id="6.3.5.4" evidence="3"/>
<dbReference type="SUPFAM" id="SSF56235">
    <property type="entry name" value="N-terminal nucleophile aminohydrolases (Ntn hydrolases)"/>
    <property type="match status" value="1"/>
</dbReference>
<proteinExistence type="inferred from homology"/>
<protein>
    <recommendedName>
        <fullName evidence="3">asparagine synthase (glutamine-hydrolyzing)</fullName>
        <ecNumber evidence="3">6.3.5.4</ecNumber>
    </recommendedName>
</protein>
<evidence type="ECO:0000313" key="6">
    <source>
        <dbReference type="EMBL" id="KKR11158.1"/>
    </source>
</evidence>
<gene>
    <name evidence="6" type="ORF">UT40_C0040G0006</name>
</gene>
<comment type="pathway">
    <text evidence="1">Amino-acid biosynthesis; L-asparagine biosynthesis; L-asparagine from L-aspartate (L-Gln route): step 1/1.</text>
</comment>
<dbReference type="Pfam" id="PF13537">
    <property type="entry name" value="GATase_7"/>
    <property type="match status" value="1"/>
</dbReference>
<evidence type="ECO:0000256" key="4">
    <source>
        <dbReference type="ARBA" id="ARBA00048741"/>
    </source>
</evidence>
<evidence type="ECO:0000256" key="2">
    <source>
        <dbReference type="ARBA" id="ARBA00005752"/>
    </source>
</evidence>
<organism evidence="6 7">
    <name type="scientific">Candidatus Woesebacteria bacterium GW2011_GWA1_39_21b</name>
    <dbReference type="NCBI Taxonomy" id="1618551"/>
    <lineage>
        <taxon>Bacteria</taxon>
        <taxon>Candidatus Woeseibacteriota</taxon>
    </lineage>
</organism>
<evidence type="ECO:0000259" key="5">
    <source>
        <dbReference type="PROSITE" id="PS51278"/>
    </source>
</evidence>
<dbReference type="InterPro" id="IPR051786">
    <property type="entry name" value="ASN_synthetase/amidase"/>
</dbReference>
<dbReference type="PANTHER" id="PTHR43284">
    <property type="entry name" value="ASPARAGINE SYNTHETASE (GLUTAMINE-HYDROLYZING)"/>
    <property type="match status" value="1"/>
</dbReference>
<dbReference type="Gene3D" id="3.60.20.10">
    <property type="entry name" value="Glutamine Phosphoribosylpyrophosphate, subunit 1, domain 1"/>
    <property type="match status" value="1"/>
</dbReference>
<dbReference type="GO" id="GO:0005829">
    <property type="term" value="C:cytosol"/>
    <property type="evidence" value="ECO:0007669"/>
    <property type="project" value="TreeGrafter"/>
</dbReference>
<evidence type="ECO:0000256" key="1">
    <source>
        <dbReference type="ARBA" id="ARBA00005187"/>
    </source>
</evidence>
<accession>A0A0G0N6W5</accession>
<dbReference type="GO" id="GO:0004066">
    <property type="term" value="F:asparagine synthase (glutamine-hydrolyzing) activity"/>
    <property type="evidence" value="ECO:0007669"/>
    <property type="project" value="UniProtKB-EC"/>
</dbReference>
<comment type="similarity">
    <text evidence="2">Belongs to the asparagine synthetase family.</text>
</comment>
<comment type="catalytic activity">
    <reaction evidence="4">
        <text>L-aspartate + L-glutamine + ATP + H2O = L-asparagine + L-glutamate + AMP + diphosphate + H(+)</text>
        <dbReference type="Rhea" id="RHEA:12228"/>
        <dbReference type="ChEBI" id="CHEBI:15377"/>
        <dbReference type="ChEBI" id="CHEBI:15378"/>
        <dbReference type="ChEBI" id="CHEBI:29985"/>
        <dbReference type="ChEBI" id="CHEBI:29991"/>
        <dbReference type="ChEBI" id="CHEBI:30616"/>
        <dbReference type="ChEBI" id="CHEBI:33019"/>
        <dbReference type="ChEBI" id="CHEBI:58048"/>
        <dbReference type="ChEBI" id="CHEBI:58359"/>
        <dbReference type="ChEBI" id="CHEBI:456215"/>
        <dbReference type="EC" id="6.3.5.4"/>
    </reaction>
</comment>
<dbReference type="InterPro" id="IPR017932">
    <property type="entry name" value="GATase_2_dom"/>
</dbReference>
<dbReference type="PATRIC" id="fig|1618551.3.peg.1175"/>
<evidence type="ECO:0000313" key="7">
    <source>
        <dbReference type="Proteomes" id="UP000034690"/>
    </source>
</evidence>
<dbReference type="Proteomes" id="UP000034690">
    <property type="component" value="Unassembled WGS sequence"/>
</dbReference>
<comment type="caution">
    <text evidence="6">The sequence shown here is derived from an EMBL/GenBank/DDBJ whole genome shotgun (WGS) entry which is preliminary data.</text>
</comment>
<dbReference type="CDD" id="cd00712">
    <property type="entry name" value="AsnB"/>
    <property type="match status" value="1"/>
</dbReference>
<dbReference type="EMBL" id="LBWQ01000040">
    <property type="protein sequence ID" value="KKR11158.1"/>
    <property type="molecule type" value="Genomic_DNA"/>
</dbReference>
<evidence type="ECO:0000256" key="3">
    <source>
        <dbReference type="ARBA" id="ARBA00012737"/>
    </source>
</evidence>
<dbReference type="InterPro" id="IPR033738">
    <property type="entry name" value="AsnB_N"/>
</dbReference>
<dbReference type="PROSITE" id="PS51278">
    <property type="entry name" value="GATASE_TYPE_2"/>
    <property type="match status" value="1"/>
</dbReference>
<name>A0A0G0N6W5_9BACT</name>
<dbReference type="AlphaFoldDB" id="A0A0G0N6W5"/>
<dbReference type="PANTHER" id="PTHR43284:SF1">
    <property type="entry name" value="ASPARAGINE SYNTHETASE"/>
    <property type="match status" value="1"/>
</dbReference>